<name>A0A326TYQ9_THEHA</name>
<accession>A0A326TYQ9</accession>
<dbReference type="Pfam" id="PF01243">
    <property type="entry name" value="PNPOx_N"/>
    <property type="match status" value="1"/>
</dbReference>
<protein>
    <submittedName>
        <fullName evidence="3">PPOX class probable F420-dependent enzyme</fullName>
    </submittedName>
</protein>
<sequence length="155" mass="18058">METALPESLLDLFQRPILGHLATVMPDGRPQATPVWVDYDGTYILINTTEQRQKAKNMRARPRVALELVDPDDDYRWLAIRGRVVEATTEGAVEQLERLVERYRGTSHFPHTEPGEVRVLFKIVPEHVTAWYGAHELPARRQKAIERYQRRMTRQ</sequence>
<evidence type="ECO:0000313" key="4">
    <source>
        <dbReference type="Proteomes" id="UP000248806"/>
    </source>
</evidence>
<dbReference type="EMBL" id="QKUF01000032">
    <property type="protein sequence ID" value="PZW22495.1"/>
    <property type="molecule type" value="Genomic_DNA"/>
</dbReference>
<dbReference type="GO" id="GO:0070967">
    <property type="term" value="F:coenzyme F420 binding"/>
    <property type="evidence" value="ECO:0007669"/>
    <property type="project" value="TreeGrafter"/>
</dbReference>
<dbReference type="PANTHER" id="PTHR35176:SF6">
    <property type="entry name" value="HEME OXYGENASE HI_0854-RELATED"/>
    <property type="match status" value="1"/>
</dbReference>
<reference evidence="3 4" key="1">
    <citation type="submission" date="2018-06" db="EMBL/GenBank/DDBJ databases">
        <title>Genomic Encyclopedia of Archaeal and Bacterial Type Strains, Phase II (KMG-II): from individual species to whole genera.</title>
        <authorList>
            <person name="Goeker M."/>
        </authorList>
    </citation>
    <scope>NUCLEOTIDE SEQUENCE [LARGE SCALE GENOMIC DNA]</scope>
    <source>
        <strain evidence="3 4">ATCC BAA-1881</strain>
    </source>
</reference>
<dbReference type="InterPro" id="IPR011576">
    <property type="entry name" value="Pyridox_Oxase_N"/>
</dbReference>
<evidence type="ECO:0000259" key="2">
    <source>
        <dbReference type="Pfam" id="PF01243"/>
    </source>
</evidence>
<organism evidence="3 4">
    <name type="scientific">Thermosporothrix hazakensis</name>
    <dbReference type="NCBI Taxonomy" id="644383"/>
    <lineage>
        <taxon>Bacteria</taxon>
        <taxon>Bacillati</taxon>
        <taxon>Chloroflexota</taxon>
        <taxon>Ktedonobacteria</taxon>
        <taxon>Ktedonobacterales</taxon>
        <taxon>Thermosporotrichaceae</taxon>
        <taxon>Thermosporothrix</taxon>
    </lineage>
</organism>
<feature type="domain" description="Pyridoxamine 5'-phosphate oxidase N-terminal" evidence="2">
    <location>
        <begin position="6"/>
        <end position="131"/>
    </location>
</feature>
<dbReference type="GO" id="GO:0016627">
    <property type="term" value="F:oxidoreductase activity, acting on the CH-CH group of donors"/>
    <property type="evidence" value="ECO:0007669"/>
    <property type="project" value="TreeGrafter"/>
</dbReference>
<evidence type="ECO:0000256" key="1">
    <source>
        <dbReference type="ARBA" id="ARBA00023002"/>
    </source>
</evidence>
<dbReference type="OrthoDB" id="162914at2"/>
<comment type="caution">
    <text evidence="3">The sequence shown here is derived from an EMBL/GenBank/DDBJ whole genome shotgun (WGS) entry which is preliminary data.</text>
</comment>
<keyword evidence="4" id="KW-1185">Reference proteome</keyword>
<dbReference type="NCBIfam" id="TIGR03618">
    <property type="entry name" value="Rv1155_F420"/>
    <property type="match status" value="1"/>
</dbReference>
<gene>
    <name evidence="3" type="ORF">EI42_05401</name>
</gene>
<dbReference type="Proteomes" id="UP000248806">
    <property type="component" value="Unassembled WGS sequence"/>
</dbReference>
<keyword evidence="1" id="KW-0560">Oxidoreductase</keyword>
<dbReference type="InterPro" id="IPR012349">
    <property type="entry name" value="Split_barrel_FMN-bd"/>
</dbReference>
<dbReference type="InterPro" id="IPR052019">
    <property type="entry name" value="F420H2_bilvrd_red/Heme_oxyg"/>
</dbReference>
<dbReference type="Gene3D" id="2.30.110.10">
    <property type="entry name" value="Electron Transport, Fmn-binding Protein, Chain A"/>
    <property type="match status" value="1"/>
</dbReference>
<dbReference type="PANTHER" id="PTHR35176">
    <property type="entry name" value="HEME OXYGENASE HI_0854-RELATED"/>
    <property type="match status" value="1"/>
</dbReference>
<dbReference type="AlphaFoldDB" id="A0A326TYQ9"/>
<dbReference type="InterPro" id="IPR019920">
    <property type="entry name" value="F420-binding_dom_put"/>
</dbReference>
<dbReference type="SUPFAM" id="SSF50475">
    <property type="entry name" value="FMN-binding split barrel"/>
    <property type="match status" value="1"/>
</dbReference>
<proteinExistence type="predicted"/>
<evidence type="ECO:0000313" key="3">
    <source>
        <dbReference type="EMBL" id="PZW22495.1"/>
    </source>
</evidence>
<dbReference type="RefSeq" id="WP_111325661.1">
    <property type="nucleotide sequence ID" value="NZ_BIFX01000002.1"/>
</dbReference>
<dbReference type="GO" id="GO:0005829">
    <property type="term" value="C:cytosol"/>
    <property type="evidence" value="ECO:0007669"/>
    <property type="project" value="TreeGrafter"/>
</dbReference>